<reference evidence="3 4" key="1">
    <citation type="submission" date="2021-03" db="EMBL/GenBank/DDBJ databases">
        <title>Sequencing the genomes of 1000 actinobacteria strains.</title>
        <authorList>
            <person name="Klenk H.-P."/>
        </authorList>
    </citation>
    <scope>NUCLEOTIDE SEQUENCE [LARGE SCALE GENOMIC DNA]</scope>
    <source>
        <strain evidence="3 4">DSM 45510</strain>
    </source>
</reference>
<gene>
    <name evidence="3" type="ORF">JOM49_002399</name>
</gene>
<feature type="transmembrane region" description="Helical" evidence="1">
    <location>
        <begin position="357"/>
        <end position="376"/>
    </location>
</feature>
<name>A0ABS4PN64_9PSEU</name>
<keyword evidence="4" id="KW-1185">Reference proteome</keyword>
<evidence type="ECO:0000313" key="4">
    <source>
        <dbReference type="Proteomes" id="UP000741013"/>
    </source>
</evidence>
<dbReference type="InterPro" id="IPR018702">
    <property type="entry name" value="DUF2207"/>
</dbReference>
<feature type="domain" description="DUF2207" evidence="2">
    <location>
        <begin position="22"/>
        <end position="176"/>
    </location>
</feature>
<keyword evidence="1" id="KW-1133">Transmembrane helix</keyword>
<feature type="transmembrane region" description="Helical" evidence="1">
    <location>
        <begin position="207"/>
        <end position="227"/>
    </location>
</feature>
<accession>A0ABS4PN64</accession>
<evidence type="ECO:0000259" key="2">
    <source>
        <dbReference type="Pfam" id="PF09972"/>
    </source>
</evidence>
<protein>
    <recommendedName>
        <fullName evidence="2">DUF2207 domain-containing protein</fullName>
    </recommendedName>
</protein>
<comment type="caution">
    <text evidence="3">The sequence shown here is derived from an EMBL/GenBank/DDBJ whole genome shotgun (WGS) entry which is preliminary data.</text>
</comment>
<evidence type="ECO:0000313" key="3">
    <source>
        <dbReference type="EMBL" id="MBP2180873.1"/>
    </source>
</evidence>
<sequence>MIALVAATLLAVTPPLPTLPQSAEIELRVERDGALTVTEAISATEPMTRELPLRQPIGGDQDRVLTVRDVVVEGDGHAELTAEAFTVELSGTAVVRYTVDGAITASPVGPQVSWPLAQGWNTELKFVRASLAAPKIPEAVRCVAGPKPCLAAQIDHVGLTRFSHRNLAPGQRMMVTVELPPGSVPANERLVPSATLGGAFLLTAPVAWAWVALGFVVLCWAGVIVFLRRWWPSRASDGHPPGYAGTLADGRVDAMDAALTVADLRDRGHLTATDRTLTRSESDEPLREFEQVVLDQVFASREHERREAASLRAVVGRRVGEHVRIGEVRIYLAELDRFVRADLRRDGLLRTPRLRRAGVRIIFYGLFLTALLALTVGYAQLGVVLSVAGAALALGAAALPARTVKGTAAVRGLAERYRPGAADELVSALAGRSHRDRANP</sequence>
<keyword evidence="1" id="KW-0472">Membrane</keyword>
<dbReference type="Proteomes" id="UP000741013">
    <property type="component" value="Unassembled WGS sequence"/>
</dbReference>
<dbReference type="RefSeq" id="WP_209664364.1">
    <property type="nucleotide sequence ID" value="NZ_JAGGMS010000001.1"/>
</dbReference>
<evidence type="ECO:0000256" key="1">
    <source>
        <dbReference type="SAM" id="Phobius"/>
    </source>
</evidence>
<organism evidence="3 4">
    <name type="scientific">Amycolatopsis magusensis</name>
    <dbReference type="NCBI Taxonomy" id="882444"/>
    <lineage>
        <taxon>Bacteria</taxon>
        <taxon>Bacillati</taxon>
        <taxon>Actinomycetota</taxon>
        <taxon>Actinomycetes</taxon>
        <taxon>Pseudonocardiales</taxon>
        <taxon>Pseudonocardiaceae</taxon>
        <taxon>Amycolatopsis</taxon>
    </lineage>
</organism>
<proteinExistence type="predicted"/>
<dbReference type="EMBL" id="JAGGMS010000001">
    <property type="protein sequence ID" value="MBP2180873.1"/>
    <property type="molecule type" value="Genomic_DNA"/>
</dbReference>
<feature type="transmembrane region" description="Helical" evidence="1">
    <location>
        <begin position="382"/>
        <end position="401"/>
    </location>
</feature>
<dbReference type="Pfam" id="PF09972">
    <property type="entry name" value="DUF2207"/>
    <property type="match status" value="1"/>
</dbReference>
<keyword evidence="1" id="KW-0812">Transmembrane</keyword>